<dbReference type="SUPFAM" id="SSF52518">
    <property type="entry name" value="Thiamin diphosphate-binding fold (THDP-binding)"/>
    <property type="match status" value="2"/>
</dbReference>
<dbReference type="SUPFAM" id="SSF52922">
    <property type="entry name" value="TK C-terminal domain-like"/>
    <property type="match status" value="1"/>
</dbReference>
<dbReference type="AlphaFoldDB" id="A0A1F8E9K5"/>
<reference evidence="5 6" key="1">
    <citation type="journal article" date="2016" name="Nat. Commun.">
        <title>Thousands of microbial genomes shed light on interconnected biogeochemical processes in an aquifer system.</title>
        <authorList>
            <person name="Anantharaman K."/>
            <person name="Brown C.T."/>
            <person name="Hug L.A."/>
            <person name="Sharon I."/>
            <person name="Castelle C.J."/>
            <person name="Probst A.J."/>
            <person name="Thomas B.C."/>
            <person name="Singh A."/>
            <person name="Wilkins M.J."/>
            <person name="Karaoz U."/>
            <person name="Brodie E.L."/>
            <person name="Williams K.H."/>
            <person name="Hubbard S.S."/>
            <person name="Banfield J.F."/>
        </authorList>
    </citation>
    <scope>NUCLEOTIDE SEQUENCE [LARGE SCALE GENOMIC DNA]</scope>
</reference>
<comment type="cofactor">
    <cofactor evidence="1">
        <name>thiamine diphosphate</name>
        <dbReference type="ChEBI" id="CHEBI:58937"/>
    </cofactor>
</comment>
<dbReference type="InterPro" id="IPR050642">
    <property type="entry name" value="PDH_E1_Alpha_Subunit"/>
</dbReference>
<dbReference type="Gene3D" id="3.40.50.970">
    <property type="match status" value="2"/>
</dbReference>
<evidence type="ECO:0000256" key="2">
    <source>
        <dbReference type="ARBA" id="ARBA00023002"/>
    </source>
</evidence>
<dbReference type="PANTHER" id="PTHR11516">
    <property type="entry name" value="PYRUVATE DEHYDROGENASE E1 COMPONENT, ALPHA SUBUNIT BACTERIAL AND ORGANELLAR"/>
    <property type="match status" value="1"/>
</dbReference>
<evidence type="ECO:0000259" key="4">
    <source>
        <dbReference type="Pfam" id="PF00676"/>
    </source>
</evidence>
<keyword evidence="3" id="KW-0786">Thiamine pyrophosphate</keyword>
<keyword evidence="2" id="KW-0560">Oxidoreductase</keyword>
<dbReference type="InterPro" id="IPR029061">
    <property type="entry name" value="THDP-binding"/>
</dbReference>
<feature type="domain" description="Dehydrogenase E1 component" evidence="4">
    <location>
        <begin position="33"/>
        <end position="222"/>
    </location>
</feature>
<dbReference type="InterPro" id="IPR009014">
    <property type="entry name" value="Transketo_C/PFOR_II"/>
</dbReference>
<name>A0A1F8E9K5_9BACT</name>
<comment type="caution">
    <text evidence="5">The sequence shown here is derived from an EMBL/GenBank/DDBJ whole genome shotgun (WGS) entry which is preliminary data.</text>
</comment>
<dbReference type="GO" id="GO:0006086">
    <property type="term" value="P:pyruvate decarboxylation to acetyl-CoA"/>
    <property type="evidence" value="ECO:0007669"/>
    <property type="project" value="TreeGrafter"/>
</dbReference>
<dbReference type="PANTHER" id="PTHR11516:SF60">
    <property type="entry name" value="PYRUVATE DEHYDROGENASE E1 COMPONENT SUBUNIT ALPHA"/>
    <property type="match status" value="1"/>
</dbReference>
<gene>
    <name evidence="5" type="ORF">A2817_00105</name>
</gene>
<protein>
    <recommendedName>
        <fullName evidence="4">Dehydrogenase E1 component domain-containing protein</fullName>
    </recommendedName>
</protein>
<dbReference type="InterPro" id="IPR001017">
    <property type="entry name" value="DH_E1"/>
</dbReference>
<dbReference type="Pfam" id="PF00676">
    <property type="entry name" value="E1_dh"/>
    <property type="match status" value="1"/>
</dbReference>
<evidence type="ECO:0000313" key="5">
    <source>
        <dbReference type="EMBL" id="OGM97019.1"/>
    </source>
</evidence>
<dbReference type="Gene3D" id="3.40.50.920">
    <property type="match status" value="1"/>
</dbReference>
<organism evidence="5 6">
    <name type="scientific">Candidatus Yanofskybacteria bacterium RIFCSPHIGHO2_01_FULL_39_8b</name>
    <dbReference type="NCBI Taxonomy" id="1802659"/>
    <lineage>
        <taxon>Bacteria</taxon>
        <taxon>Candidatus Yanofskyibacteriota</taxon>
    </lineage>
</organism>
<evidence type="ECO:0000256" key="3">
    <source>
        <dbReference type="ARBA" id="ARBA00023052"/>
    </source>
</evidence>
<dbReference type="GO" id="GO:0004739">
    <property type="term" value="F:pyruvate dehydrogenase (acetyl-transferring) activity"/>
    <property type="evidence" value="ECO:0007669"/>
    <property type="project" value="TreeGrafter"/>
</dbReference>
<dbReference type="EMBL" id="MGIZ01000062">
    <property type="protein sequence ID" value="OGM97019.1"/>
    <property type="molecule type" value="Genomic_DNA"/>
</dbReference>
<dbReference type="Proteomes" id="UP000177594">
    <property type="component" value="Unassembled WGS sequence"/>
</dbReference>
<accession>A0A1F8E9K5</accession>
<proteinExistence type="predicted"/>
<evidence type="ECO:0000313" key="6">
    <source>
        <dbReference type="Proteomes" id="UP000177594"/>
    </source>
</evidence>
<sequence>MRSPDYGMIREISKIFSEDETLEMFKRICLIKYFELNVKKAYDREMIPKIPIYLSAGQESISAALATVFRNLALPDPALFGQHRCHDIYLAFGGNPARLIDELRGLPNGCAGGMGGSASIHCPEIKMIGHDGLMGTQIADSVGSALGTNETTIAFVGDASAEEGFVLEAIGFAATKNLPVLFVVCDNNLSIKTEVKIRRNWTMAENASFGMPAVEITDDPWLIMYHVERLNISLPALINIHTCRELWHAGTGKDNEPEWNRFELVKSELNRLKLGTAAQEIEESTKKYMDELWSEKVKEPLSDKFTQRKIFTIVDPKYKYERNPITPPKQMKVKETIQMITREMLENRQGIAMGQCLTAVGWVGGTVPEMTEEEGLIELSMGDTSGSGIAIGCSRVRPTIYIVRYQGFQWFNAAFIVNLAAKSKEMWGVSRRLFVRSIAMDGGIGPVAGSSHHGLFTRMPGIIVTAPMTSGEYLQIVDYFNTHDDPIYVSEHRRSFDINYEMPDILNKKADITLFPISAARLNTLEAIKKLEKNGIICNVIHLLWLKPFIMSNAMLDAVESTQYGGLVIDTDFENGVSKCIAYDIMQNTNKKIRVLGLEERTAGFAPHLDNLPPSADKICEYIKKIVTDKK</sequence>
<evidence type="ECO:0000256" key="1">
    <source>
        <dbReference type="ARBA" id="ARBA00001964"/>
    </source>
</evidence>